<evidence type="ECO:0000313" key="2">
    <source>
        <dbReference type="EMBL" id="KAL1633659.1"/>
    </source>
</evidence>
<gene>
    <name evidence="2" type="ORF">SLS56_002807</name>
</gene>
<reference evidence="2 3" key="1">
    <citation type="submission" date="2024-02" db="EMBL/GenBank/DDBJ databases">
        <title>De novo assembly and annotation of 12 fungi associated with fruit tree decline syndrome in Ontario, Canada.</title>
        <authorList>
            <person name="Sulman M."/>
            <person name="Ellouze W."/>
            <person name="Ilyukhin E."/>
        </authorList>
    </citation>
    <scope>NUCLEOTIDE SEQUENCE [LARGE SCALE GENOMIC DNA]</scope>
    <source>
        <strain evidence="2 3">M1-105</strain>
    </source>
</reference>
<keyword evidence="3" id="KW-1185">Reference proteome</keyword>
<dbReference type="EMBL" id="JAJVDC020000020">
    <property type="protein sequence ID" value="KAL1633659.1"/>
    <property type="molecule type" value="Genomic_DNA"/>
</dbReference>
<evidence type="ECO:0000256" key="1">
    <source>
        <dbReference type="SAM" id="MobiDB-lite"/>
    </source>
</evidence>
<protein>
    <submittedName>
        <fullName evidence="2">Uncharacterized protein</fullName>
    </submittedName>
</protein>
<proteinExistence type="predicted"/>
<evidence type="ECO:0000313" key="3">
    <source>
        <dbReference type="Proteomes" id="UP001521116"/>
    </source>
</evidence>
<accession>A0ABR3T269</accession>
<name>A0ABR3T269_9PEZI</name>
<organism evidence="2 3">
    <name type="scientific">Neofusicoccum ribis</name>
    <dbReference type="NCBI Taxonomy" id="45134"/>
    <lineage>
        <taxon>Eukaryota</taxon>
        <taxon>Fungi</taxon>
        <taxon>Dikarya</taxon>
        <taxon>Ascomycota</taxon>
        <taxon>Pezizomycotina</taxon>
        <taxon>Dothideomycetes</taxon>
        <taxon>Dothideomycetes incertae sedis</taxon>
        <taxon>Botryosphaeriales</taxon>
        <taxon>Botryosphaeriaceae</taxon>
        <taxon>Neofusicoccum</taxon>
    </lineage>
</organism>
<feature type="region of interest" description="Disordered" evidence="1">
    <location>
        <begin position="320"/>
        <end position="343"/>
    </location>
</feature>
<comment type="caution">
    <text evidence="2">The sequence shown here is derived from an EMBL/GenBank/DDBJ whole genome shotgun (WGS) entry which is preliminary data.</text>
</comment>
<dbReference type="Proteomes" id="UP001521116">
    <property type="component" value="Unassembled WGS sequence"/>
</dbReference>
<sequence length="343" mass="39762">MSPKSTEKFTPWVHKELHRLLAPSGRVNPRYRNAGNRRYLLDGTKITLEYKYHMDWSENEYRRKENLPRRMLAAFSPLFARQVGDGDEVVKITYDLDRSAVNYLVDWVTAVCKDKKPRAIKPRLNLLSDLWLFRTACNLEIEDAVETLERHLTYGIENYALDYRALEVFDELFNGWSSLKQHLLVNVERRRSEGRLSESVKRYLEDHPKFKTDVDLVAAGKIVFKALLDDPQYEKDYNPGSTKNYTGKNLDDLVSGGNHLTKLWRQKWVGIQDALRPGAERQRFERQKVWRMEFEGAGEMFETAHTRNTVDEETNACELESGDAEQYGNGSSKSTAVKDLTAS</sequence>